<proteinExistence type="predicted"/>
<evidence type="ECO:0000313" key="2">
    <source>
        <dbReference type="EMBL" id="GAX81373.1"/>
    </source>
</evidence>
<gene>
    <name evidence="2" type="ORF">CEUSTIGMA_g8804.t1</name>
</gene>
<dbReference type="AlphaFoldDB" id="A0A250XE74"/>
<evidence type="ECO:0000313" key="3">
    <source>
        <dbReference type="Proteomes" id="UP000232323"/>
    </source>
</evidence>
<comment type="caution">
    <text evidence="2">The sequence shown here is derived from an EMBL/GenBank/DDBJ whole genome shotgun (WGS) entry which is preliminary data.</text>
</comment>
<protein>
    <submittedName>
        <fullName evidence="2">Uncharacterized protein</fullName>
    </submittedName>
</protein>
<accession>A0A250XE74</accession>
<name>A0A250XE74_9CHLO</name>
<organism evidence="2 3">
    <name type="scientific">Chlamydomonas eustigma</name>
    <dbReference type="NCBI Taxonomy" id="1157962"/>
    <lineage>
        <taxon>Eukaryota</taxon>
        <taxon>Viridiplantae</taxon>
        <taxon>Chlorophyta</taxon>
        <taxon>core chlorophytes</taxon>
        <taxon>Chlorophyceae</taxon>
        <taxon>CS clade</taxon>
        <taxon>Chlamydomonadales</taxon>
        <taxon>Chlamydomonadaceae</taxon>
        <taxon>Chlamydomonas</taxon>
    </lineage>
</organism>
<evidence type="ECO:0000256" key="1">
    <source>
        <dbReference type="SAM" id="MobiDB-lite"/>
    </source>
</evidence>
<feature type="region of interest" description="Disordered" evidence="1">
    <location>
        <begin position="1"/>
        <end position="39"/>
    </location>
</feature>
<dbReference type="Proteomes" id="UP000232323">
    <property type="component" value="Unassembled WGS sequence"/>
</dbReference>
<keyword evidence="3" id="KW-1185">Reference proteome</keyword>
<dbReference type="EMBL" id="BEGY01000064">
    <property type="protein sequence ID" value="GAX81373.1"/>
    <property type="molecule type" value="Genomic_DNA"/>
</dbReference>
<sequence length="538" mass="59534">MSSDMSSSSEDDISGHSLKRRLNSAAKKAARGRPQDSGVNRVKAIGREVAALIPKLKEMRQRYNLLLVLNRQLKGLKSMHKTTKQNIAFSDTTHRTSSSCKPEERPMVMASTAAPETQFPDPNKSMDTNSSEDINQLGPFANQSSVPVLDLSLPSQIDASTENRMHLKSSLDASQVRASNRVVRGTPARLMTPAPELQPPHTPHRGLFERRHQQGSISNLAAEGRTAHPHLRLYSQAEEMQGSTGGDHMYGLSQHLGLQSYTSMPELALNNERTSHQARREDSGRGLKRLSTPCIDENQEAHDLTPEEKHFLEQAAASALSSLLPRVSSGREQRKDWESMQMAPHAMHGAPLCMHTQGPQNRLLSQHASLPAMHFGSLPSYEELHGRYSSAGDMQGHRTTGTDQVSPPPVFMAHLNPQFCQQQQQPTLVLEPNMVAHAQGHQQPQYYNAQEQYQGSISSRFQNMHPASVQILPQTVPLMLGPASSSMLVPSQPHPQQYYQQHFIPASSFVGTHVHYVSDTVGDHWEAPSFVDLKGAVM</sequence>
<reference evidence="2 3" key="1">
    <citation type="submission" date="2017-08" db="EMBL/GenBank/DDBJ databases">
        <title>Acidophilic green algal genome provides insights into adaptation to an acidic environment.</title>
        <authorList>
            <person name="Hirooka S."/>
            <person name="Hirose Y."/>
            <person name="Kanesaki Y."/>
            <person name="Higuchi S."/>
            <person name="Fujiwara T."/>
            <person name="Onuma R."/>
            <person name="Era A."/>
            <person name="Ohbayashi R."/>
            <person name="Uzuka A."/>
            <person name="Nozaki H."/>
            <person name="Yoshikawa H."/>
            <person name="Miyagishima S.Y."/>
        </authorList>
    </citation>
    <scope>NUCLEOTIDE SEQUENCE [LARGE SCALE GENOMIC DNA]</scope>
    <source>
        <strain evidence="2 3">NIES-2499</strain>
    </source>
</reference>